<organism evidence="2 4">
    <name type="scientific">Chryseobacterium muglaense</name>
    <dbReference type="NCBI Taxonomy" id="2893752"/>
    <lineage>
        <taxon>Bacteria</taxon>
        <taxon>Pseudomonadati</taxon>
        <taxon>Bacteroidota</taxon>
        <taxon>Flavobacteriia</taxon>
        <taxon>Flavobacteriales</taxon>
        <taxon>Weeksellaceae</taxon>
        <taxon>Chryseobacterium group</taxon>
        <taxon>Chryseobacterium</taxon>
    </lineage>
</organism>
<proteinExistence type="predicted"/>
<accession>A0A9Q3UYE1</accession>
<evidence type="ECO:0000313" key="4">
    <source>
        <dbReference type="Proteomes" id="UP001107960"/>
    </source>
</evidence>
<dbReference type="EMBL" id="JAJJML010000001">
    <property type="protein sequence ID" value="MCC9036872.1"/>
    <property type="molecule type" value="Genomic_DNA"/>
</dbReference>
<dbReference type="RefSeq" id="WP_191179912.1">
    <property type="nucleotide sequence ID" value="NZ_JACXXP010000014.1"/>
</dbReference>
<sequence>MTMIPHTNISIATGLPCPASGIWESMGNFKTTVTIIKGEIMPKYCGNKVKWRLIGV</sequence>
<gene>
    <name evidence="1" type="ORF">IEW27_12500</name>
    <name evidence="2" type="ORF">LNP80_21930</name>
</gene>
<reference evidence="1" key="3">
    <citation type="submission" date="2024-05" db="EMBL/GenBank/DDBJ databases">
        <title>Description of novel Chryseobacterium sp. strain C-2.</title>
        <authorList>
            <person name="Saticioglu I.B."/>
        </authorList>
    </citation>
    <scope>NUCLEOTIDE SEQUENCE</scope>
    <source>
        <strain evidence="1">C-2</strain>
    </source>
</reference>
<dbReference type="Proteomes" id="UP001107960">
    <property type="component" value="Unassembled WGS sequence"/>
</dbReference>
<dbReference type="Proteomes" id="UP000603715">
    <property type="component" value="Unassembled WGS sequence"/>
</dbReference>
<name>A0A9Q3UYE1_9FLAO</name>
<keyword evidence="3" id="KW-1185">Reference proteome</keyword>
<reference evidence="2" key="1">
    <citation type="submission" date="2021-11" db="EMBL/GenBank/DDBJ databases">
        <title>Description of novel Chryseobacterium species.</title>
        <authorList>
            <person name="Saticioglu I.B."/>
            <person name="Ay H."/>
            <person name="Altun S."/>
            <person name="Duman M."/>
        </authorList>
    </citation>
    <scope>NUCLEOTIDE SEQUENCE</scope>
    <source>
        <strain evidence="2">C-39</strain>
    </source>
</reference>
<reference evidence="3" key="2">
    <citation type="submission" date="2023-07" db="EMBL/GenBank/DDBJ databases">
        <title>Description of novel Chryseobacterium sp. strain C-2.</title>
        <authorList>
            <person name="Saticioglu I.B."/>
        </authorList>
    </citation>
    <scope>NUCLEOTIDE SEQUENCE [LARGE SCALE GENOMIC DNA]</scope>
    <source>
        <strain evidence="3">C-2</strain>
    </source>
</reference>
<dbReference type="AlphaFoldDB" id="A0A9Q3UYE1"/>
<dbReference type="EMBL" id="JACXXP010000014">
    <property type="protein sequence ID" value="MBD3905403.1"/>
    <property type="molecule type" value="Genomic_DNA"/>
</dbReference>
<evidence type="ECO:0000313" key="2">
    <source>
        <dbReference type="EMBL" id="MCC9036872.1"/>
    </source>
</evidence>
<protein>
    <submittedName>
        <fullName evidence="2">Uncharacterized protein</fullName>
    </submittedName>
</protein>
<evidence type="ECO:0000313" key="1">
    <source>
        <dbReference type="EMBL" id="MBD3905403.1"/>
    </source>
</evidence>
<comment type="caution">
    <text evidence="2">The sequence shown here is derived from an EMBL/GenBank/DDBJ whole genome shotgun (WGS) entry which is preliminary data.</text>
</comment>
<evidence type="ECO:0000313" key="3">
    <source>
        <dbReference type="Proteomes" id="UP000603715"/>
    </source>
</evidence>